<dbReference type="AlphaFoldDB" id="A0A420S1P7"/>
<dbReference type="PANTHER" id="PTHR43656">
    <property type="entry name" value="BINDING OXIDOREDUCTASE, PUTATIVE (AFU_ORTHOLOGUE AFUA_2G08260)-RELATED"/>
    <property type="match status" value="1"/>
</dbReference>
<dbReference type="VEuPathDB" id="FungiDB:FOMG_07447"/>
<dbReference type="GO" id="GO:0016491">
    <property type="term" value="F:oxidoreductase activity"/>
    <property type="evidence" value="ECO:0007669"/>
    <property type="project" value="UniProtKB-KW"/>
</dbReference>
<keyword evidence="4" id="KW-0560">Oxidoreductase</keyword>
<dbReference type="VEuPathDB" id="FungiDB:FOC4_g10009010"/>
<dbReference type="SUPFAM" id="SSF51395">
    <property type="entry name" value="FMN-linked oxidoreductases"/>
    <property type="match status" value="1"/>
</dbReference>
<accession>A0A420S1P7</accession>
<comment type="similarity">
    <text evidence="1">Belongs to the NADH:flavin oxidoreductase/NADH oxidase family.</text>
</comment>
<dbReference type="InterPro" id="IPR013785">
    <property type="entry name" value="Aldolase_TIM"/>
</dbReference>
<dbReference type="InterPro" id="IPR051799">
    <property type="entry name" value="NADH_flavin_oxidoreductase"/>
</dbReference>
<protein>
    <submittedName>
        <fullName evidence="5">Uncharacterized protein</fullName>
    </submittedName>
</protein>
<reference evidence="5 6" key="1">
    <citation type="journal article" date="2018" name="Sci. Rep.">
        <title>Characterisation of pathogen-specific regions and novel effector candidates in Fusarium oxysporum f. sp. cepae.</title>
        <authorList>
            <person name="Armitage A.D."/>
            <person name="Taylor A."/>
            <person name="Sobczyk M.K."/>
            <person name="Baxter L."/>
            <person name="Greenfield B.P."/>
            <person name="Bates H.J."/>
            <person name="Wilson F."/>
            <person name="Jackson A.C."/>
            <person name="Ott S."/>
            <person name="Harrison R.J."/>
            <person name="Clarkson J.P."/>
        </authorList>
    </citation>
    <scope>NUCLEOTIDE SEQUENCE [LARGE SCALE GENOMIC DNA]</scope>
    <source>
        <strain evidence="5 6">Fo_A28</strain>
    </source>
</reference>
<evidence type="ECO:0000256" key="1">
    <source>
        <dbReference type="ARBA" id="ARBA00005979"/>
    </source>
</evidence>
<dbReference type="PANTHER" id="PTHR43656:SF5">
    <property type="entry name" value="NADH:FLAVIN OXIDOREDUCTASE_NADH OXIDASE N-TERMINAL DOMAIN-CONTAINING PROTEIN"/>
    <property type="match status" value="1"/>
</dbReference>
<sequence>MPVRYTSKDVRPEPLAQELHLYPSGRVAKNRFLKSPMAESLASWDPEIISKRGIPTDEWGEGKNNFGIVVTGNIDIDLNSVGAAASPGIPVDAPFEGERFEKFKQLAAAAKKDGSLFLAQVNHPGRQVPYKFNPVAISASDVQLGKSLTGL</sequence>
<name>A0A420S1P7_FUSOX</name>
<evidence type="ECO:0000256" key="2">
    <source>
        <dbReference type="ARBA" id="ARBA00022630"/>
    </source>
</evidence>
<evidence type="ECO:0000256" key="3">
    <source>
        <dbReference type="ARBA" id="ARBA00022643"/>
    </source>
</evidence>
<dbReference type="VEuPathDB" id="FungiDB:FOXG_10656"/>
<dbReference type="VEuPathDB" id="FungiDB:FOC1_g10009923"/>
<dbReference type="VEuPathDB" id="FungiDB:HZS61_002778"/>
<gene>
    <name evidence="5" type="ORF">BFJ68_g1410</name>
</gene>
<evidence type="ECO:0000256" key="4">
    <source>
        <dbReference type="ARBA" id="ARBA00023002"/>
    </source>
</evidence>
<dbReference type="Gene3D" id="3.20.20.70">
    <property type="entry name" value="Aldolase class I"/>
    <property type="match status" value="1"/>
</dbReference>
<keyword evidence="3" id="KW-0288">FMN</keyword>
<keyword evidence="2" id="KW-0285">Flavoprotein</keyword>
<evidence type="ECO:0000313" key="6">
    <source>
        <dbReference type="Proteomes" id="UP000285860"/>
    </source>
</evidence>
<comment type="caution">
    <text evidence="5">The sequence shown here is derived from an EMBL/GenBank/DDBJ whole genome shotgun (WGS) entry which is preliminary data.</text>
</comment>
<dbReference type="EMBL" id="MRCY01000004">
    <property type="protein sequence ID" value="RKL23206.1"/>
    <property type="molecule type" value="Genomic_DNA"/>
</dbReference>
<proteinExistence type="inferred from homology"/>
<evidence type="ECO:0000313" key="5">
    <source>
        <dbReference type="EMBL" id="RKL23206.1"/>
    </source>
</evidence>
<organism evidence="5 6">
    <name type="scientific">Fusarium oxysporum</name>
    <name type="common">Fusarium vascular wilt</name>
    <dbReference type="NCBI Taxonomy" id="5507"/>
    <lineage>
        <taxon>Eukaryota</taxon>
        <taxon>Fungi</taxon>
        <taxon>Dikarya</taxon>
        <taxon>Ascomycota</taxon>
        <taxon>Pezizomycotina</taxon>
        <taxon>Sordariomycetes</taxon>
        <taxon>Hypocreomycetidae</taxon>
        <taxon>Hypocreales</taxon>
        <taxon>Nectriaceae</taxon>
        <taxon>Fusarium</taxon>
        <taxon>Fusarium oxysporum species complex</taxon>
    </lineage>
</organism>
<dbReference type="Proteomes" id="UP000285860">
    <property type="component" value="Unassembled WGS sequence"/>
</dbReference>